<gene>
    <name evidence="1" type="ORF">FA13DRAFT_1788501</name>
</gene>
<dbReference type="Proteomes" id="UP000298030">
    <property type="component" value="Unassembled WGS sequence"/>
</dbReference>
<reference evidence="1 2" key="1">
    <citation type="journal article" date="2019" name="Nat. Ecol. Evol.">
        <title>Megaphylogeny resolves global patterns of mushroom evolution.</title>
        <authorList>
            <person name="Varga T."/>
            <person name="Krizsan K."/>
            <person name="Foldi C."/>
            <person name="Dima B."/>
            <person name="Sanchez-Garcia M."/>
            <person name="Sanchez-Ramirez S."/>
            <person name="Szollosi G.J."/>
            <person name="Szarkandi J.G."/>
            <person name="Papp V."/>
            <person name="Albert L."/>
            <person name="Andreopoulos W."/>
            <person name="Angelini C."/>
            <person name="Antonin V."/>
            <person name="Barry K.W."/>
            <person name="Bougher N.L."/>
            <person name="Buchanan P."/>
            <person name="Buyck B."/>
            <person name="Bense V."/>
            <person name="Catcheside P."/>
            <person name="Chovatia M."/>
            <person name="Cooper J."/>
            <person name="Damon W."/>
            <person name="Desjardin D."/>
            <person name="Finy P."/>
            <person name="Geml J."/>
            <person name="Haridas S."/>
            <person name="Hughes K."/>
            <person name="Justo A."/>
            <person name="Karasinski D."/>
            <person name="Kautmanova I."/>
            <person name="Kiss B."/>
            <person name="Kocsube S."/>
            <person name="Kotiranta H."/>
            <person name="LaButti K.M."/>
            <person name="Lechner B.E."/>
            <person name="Liimatainen K."/>
            <person name="Lipzen A."/>
            <person name="Lukacs Z."/>
            <person name="Mihaltcheva S."/>
            <person name="Morgado L.N."/>
            <person name="Niskanen T."/>
            <person name="Noordeloos M.E."/>
            <person name="Ohm R.A."/>
            <person name="Ortiz-Santana B."/>
            <person name="Ovrebo C."/>
            <person name="Racz N."/>
            <person name="Riley R."/>
            <person name="Savchenko A."/>
            <person name="Shiryaev A."/>
            <person name="Soop K."/>
            <person name="Spirin V."/>
            <person name="Szebenyi C."/>
            <person name="Tomsovsky M."/>
            <person name="Tulloss R.E."/>
            <person name="Uehling J."/>
            <person name="Grigoriev I.V."/>
            <person name="Vagvolgyi C."/>
            <person name="Papp T."/>
            <person name="Martin F.M."/>
            <person name="Miettinen O."/>
            <person name="Hibbett D.S."/>
            <person name="Nagy L.G."/>
        </authorList>
    </citation>
    <scope>NUCLEOTIDE SEQUENCE [LARGE SCALE GENOMIC DNA]</scope>
    <source>
        <strain evidence="1 2">FP101781</strain>
    </source>
</reference>
<accession>A0A4Y7TLR2</accession>
<proteinExistence type="predicted"/>
<dbReference type="AlphaFoldDB" id="A0A4Y7TLR2"/>
<evidence type="ECO:0000313" key="2">
    <source>
        <dbReference type="Proteomes" id="UP000298030"/>
    </source>
</evidence>
<dbReference type="EMBL" id="QPFP01000008">
    <property type="protein sequence ID" value="TEB34878.1"/>
    <property type="molecule type" value="Genomic_DNA"/>
</dbReference>
<keyword evidence="2" id="KW-1185">Reference proteome</keyword>
<evidence type="ECO:0000313" key="1">
    <source>
        <dbReference type="EMBL" id="TEB34878.1"/>
    </source>
</evidence>
<organism evidence="1 2">
    <name type="scientific">Coprinellus micaceus</name>
    <name type="common">Glistening ink-cap mushroom</name>
    <name type="synonym">Coprinus micaceus</name>
    <dbReference type="NCBI Taxonomy" id="71717"/>
    <lineage>
        <taxon>Eukaryota</taxon>
        <taxon>Fungi</taxon>
        <taxon>Dikarya</taxon>
        <taxon>Basidiomycota</taxon>
        <taxon>Agaricomycotina</taxon>
        <taxon>Agaricomycetes</taxon>
        <taxon>Agaricomycetidae</taxon>
        <taxon>Agaricales</taxon>
        <taxon>Agaricineae</taxon>
        <taxon>Psathyrellaceae</taxon>
        <taxon>Coprinellus</taxon>
    </lineage>
</organism>
<name>A0A4Y7TLR2_COPMI</name>
<sequence length="280" mass="30237">MSDDIHPDHPSQVATFGHGIPSISVNGRFTHACIGTRACQHGALSEPSGSEHRPGQLGLFLDGRQDAVGNGSSRLSIPAPLPQPFIEEVALRFGVDGDYRKVLLDEVQAISGNPSLSIRAKRSRDEIKEQRKASAVKLGKANNRKIRDNPDKYGSKAYLDEDTAARDAEVQSVVSKLISGALNVLQEGLKKATSPGPKKETLTRHVTDAARKYKKGGIGENLESGYAVKVALRDTPSSLWLMCELGCISRRGTWDAGINNSDRSAIDVLIAIAMRLSTSW</sequence>
<protein>
    <submittedName>
        <fullName evidence="1">Uncharacterized protein</fullName>
    </submittedName>
</protein>
<comment type="caution">
    <text evidence="1">The sequence shown here is derived from an EMBL/GenBank/DDBJ whole genome shotgun (WGS) entry which is preliminary data.</text>
</comment>